<reference evidence="1" key="1">
    <citation type="submission" date="2020-06" db="EMBL/GenBank/DDBJ databases">
        <authorList>
            <consortium name="Plant Systems Biology data submission"/>
        </authorList>
    </citation>
    <scope>NUCLEOTIDE SEQUENCE</scope>
    <source>
        <strain evidence="1">D6</strain>
    </source>
</reference>
<accession>A0A9N8HFM5</accession>
<dbReference type="EMBL" id="CAICTM010000530">
    <property type="protein sequence ID" value="CAB9512351.1"/>
    <property type="molecule type" value="Genomic_DNA"/>
</dbReference>
<dbReference type="OrthoDB" id="43583at2759"/>
<sequence>MHACRCASNGTLSNLSSGALAFGRDMYLDIPLIADILTIQKHRQGLIDKRLLKANARRLQHDYAVGDSVYKRNVLSLSDKLRPTFSGPYTITRVYTNSTVELQLSPHLYECIKIRRIKPRFALEKGE</sequence>
<protein>
    <submittedName>
        <fullName evidence="1">Uncharacterized protein</fullName>
    </submittedName>
</protein>
<name>A0A9N8HFM5_9STRA</name>
<proteinExistence type="predicted"/>
<gene>
    <name evidence="1" type="ORF">SEMRO_531_G161360.1</name>
</gene>
<comment type="caution">
    <text evidence="1">The sequence shown here is derived from an EMBL/GenBank/DDBJ whole genome shotgun (WGS) entry which is preliminary data.</text>
</comment>
<dbReference type="Proteomes" id="UP001153069">
    <property type="component" value="Unassembled WGS sequence"/>
</dbReference>
<dbReference type="AlphaFoldDB" id="A0A9N8HFM5"/>
<keyword evidence="2" id="KW-1185">Reference proteome</keyword>
<evidence type="ECO:0000313" key="1">
    <source>
        <dbReference type="EMBL" id="CAB9512351.1"/>
    </source>
</evidence>
<evidence type="ECO:0000313" key="2">
    <source>
        <dbReference type="Proteomes" id="UP001153069"/>
    </source>
</evidence>
<organism evidence="1 2">
    <name type="scientific">Seminavis robusta</name>
    <dbReference type="NCBI Taxonomy" id="568900"/>
    <lineage>
        <taxon>Eukaryota</taxon>
        <taxon>Sar</taxon>
        <taxon>Stramenopiles</taxon>
        <taxon>Ochrophyta</taxon>
        <taxon>Bacillariophyta</taxon>
        <taxon>Bacillariophyceae</taxon>
        <taxon>Bacillariophycidae</taxon>
        <taxon>Naviculales</taxon>
        <taxon>Naviculaceae</taxon>
        <taxon>Seminavis</taxon>
    </lineage>
</organism>